<keyword evidence="1" id="KW-1133">Transmembrane helix</keyword>
<protein>
    <submittedName>
        <fullName evidence="2">Uncharacterized protein</fullName>
    </submittedName>
</protein>
<feature type="transmembrane region" description="Helical" evidence="1">
    <location>
        <begin position="38"/>
        <end position="58"/>
    </location>
</feature>
<gene>
    <name evidence="2" type="ORF">HZI69_10440</name>
</gene>
<evidence type="ECO:0000313" key="3">
    <source>
        <dbReference type="Proteomes" id="UP000590599"/>
    </source>
</evidence>
<name>A0A852Q4A3_HAEHA</name>
<keyword evidence="1" id="KW-0812">Transmembrane</keyword>
<reference evidence="2 3" key="1">
    <citation type="submission" date="2020-07" db="EMBL/GenBank/DDBJ databases">
        <title>Genus Haemophilus, Bergeys manual.</title>
        <authorList>
            <person name="Noerskov-Lauritsen N."/>
        </authorList>
    </citation>
    <scope>NUCLEOTIDE SEQUENCE [LARGE SCALE GENOMIC DNA]</scope>
    <source>
        <strain evidence="2 3">CCUG30047</strain>
    </source>
</reference>
<proteinExistence type="predicted"/>
<keyword evidence="1" id="KW-0472">Membrane</keyword>
<organism evidence="2 3">
    <name type="scientific">Haemophilus haemolyticus</name>
    <dbReference type="NCBI Taxonomy" id="726"/>
    <lineage>
        <taxon>Bacteria</taxon>
        <taxon>Pseudomonadati</taxon>
        <taxon>Pseudomonadota</taxon>
        <taxon>Gammaproteobacteria</taxon>
        <taxon>Pasteurellales</taxon>
        <taxon>Pasteurellaceae</taxon>
        <taxon>Haemophilus</taxon>
    </lineage>
</organism>
<feature type="transmembrane region" description="Helical" evidence="1">
    <location>
        <begin position="6"/>
        <end position="26"/>
    </location>
</feature>
<sequence>MKLNKFFRMVIASVFSVSFIYVTLVLRGAITPSLNHFFYNLLIWSVFFMFVLLGASYYQKVYNEESLNKIEKEKNKKVKKAKKAKRRKP</sequence>
<evidence type="ECO:0000313" key="2">
    <source>
        <dbReference type="EMBL" id="NYA28239.1"/>
    </source>
</evidence>
<dbReference type="EMBL" id="JACBKA010000050">
    <property type="protein sequence ID" value="NYA28239.1"/>
    <property type="molecule type" value="Genomic_DNA"/>
</dbReference>
<dbReference type="AlphaFoldDB" id="A0A852Q4A3"/>
<evidence type="ECO:0000256" key="1">
    <source>
        <dbReference type="SAM" id="Phobius"/>
    </source>
</evidence>
<comment type="caution">
    <text evidence="2">The sequence shown here is derived from an EMBL/GenBank/DDBJ whole genome shotgun (WGS) entry which is preliminary data.</text>
</comment>
<dbReference type="RefSeq" id="WP_105878173.1">
    <property type="nucleotide sequence ID" value="NZ_JACBKA010000050.1"/>
</dbReference>
<dbReference type="Proteomes" id="UP000590599">
    <property type="component" value="Unassembled WGS sequence"/>
</dbReference>
<accession>A0A852Q4A3</accession>